<keyword evidence="1" id="KW-0812">Transmembrane</keyword>
<evidence type="ECO:0000313" key="2">
    <source>
        <dbReference type="EMBL" id="OGY64601.1"/>
    </source>
</evidence>
<sequence length="125" mass="13745">MKSKFAFFIILSFASISVFGFLAMGHEAGHNCLAAAVQGMDCPEGGLLSVISFHLDAYRNFSLATIVSSILAAFAGIALAFGFIFEPPRLLLSANRFALFNPPNLFYRRKFLSWLVFHENSPSFA</sequence>
<proteinExistence type="predicted"/>
<evidence type="ECO:0000313" key="3">
    <source>
        <dbReference type="Proteomes" id="UP000177960"/>
    </source>
</evidence>
<dbReference type="STRING" id="1798404.A3B92_00505"/>
<dbReference type="AlphaFoldDB" id="A0A1G1ZJ92"/>
<dbReference type="Proteomes" id="UP000177960">
    <property type="component" value="Unassembled WGS sequence"/>
</dbReference>
<protein>
    <submittedName>
        <fullName evidence="2">Uncharacterized protein</fullName>
    </submittedName>
</protein>
<dbReference type="EMBL" id="MHJG01000002">
    <property type="protein sequence ID" value="OGY64601.1"/>
    <property type="molecule type" value="Genomic_DNA"/>
</dbReference>
<gene>
    <name evidence="2" type="ORF">A3B92_00505</name>
</gene>
<feature type="transmembrane region" description="Helical" evidence="1">
    <location>
        <begin position="58"/>
        <end position="85"/>
    </location>
</feature>
<reference evidence="2 3" key="1">
    <citation type="journal article" date="2016" name="Nat. Commun.">
        <title>Thousands of microbial genomes shed light on interconnected biogeochemical processes in an aquifer system.</title>
        <authorList>
            <person name="Anantharaman K."/>
            <person name="Brown C.T."/>
            <person name="Hug L.A."/>
            <person name="Sharon I."/>
            <person name="Castelle C.J."/>
            <person name="Probst A.J."/>
            <person name="Thomas B.C."/>
            <person name="Singh A."/>
            <person name="Wilkins M.J."/>
            <person name="Karaoz U."/>
            <person name="Brodie E.L."/>
            <person name="Williams K.H."/>
            <person name="Hubbard S.S."/>
            <person name="Banfield J.F."/>
        </authorList>
    </citation>
    <scope>NUCLEOTIDE SEQUENCE [LARGE SCALE GENOMIC DNA]</scope>
</reference>
<organism evidence="2 3">
    <name type="scientific">Candidatus Harrisonbacteria bacterium RIFCSPHIGHO2_02_FULL_42_16</name>
    <dbReference type="NCBI Taxonomy" id="1798404"/>
    <lineage>
        <taxon>Bacteria</taxon>
        <taxon>Candidatus Harrisoniibacteriota</taxon>
    </lineage>
</organism>
<evidence type="ECO:0000256" key="1">
    <source>
        <dbReference type="SAM" id="Phobius"/>
    </source>
</evidence>
<accession>A0A1G1ZJ92</accession>
<name>A0A1G1ZJ92_9BACT</name>
<comment type="caution">
    <text evidence="2">The sequence shown here is derived from an EMBL/GenBank/DDBJ whole genome shotgun (WGS) entry which is preliminary data.</text>
</comment>
<keyword evidence="1" id="KW-1133">Transmembrane helix</keyword>
<keyword evidence="1" id="KW-0472">Membrane</keyword>